<dbReference type="InterPro" id="IPR018310">
    <property type="entry name" value="Put_endonuclease_Z1-dom"/>
</dbReference>
<dbReference type="GO" id="GO:0004519">
    <property type="term" value="F:endonuclease activity"/>
    <property type="evidence" value="ECO:0007669"/>
    <property type="project" value="UniProtKB-KW"/>
</dbReference>
<dbReference type="Gene3D" id="3.40.50.300">
    <property type="entry name" value="P-loop containing nucleotide triphosphate hydrolases"/>
    <property type="match status" value="1"/>
</dbReference>
<protein>
    <submittedName>
        <fullName evidence="2">Endonuclease</fullName>
    </submittedName>
</protein>
<evidence type="ECO:0000259" key="1">
    <source>
        <dbReference type="Pfam" id="PF10593"/>
    </source>
</evidence>
<gene>
    <name evidence="2" type="ORF">SERN_1366</name>
</gene>
<dbReference type="RefSeq" id="WP_135849378.1">
    <property type="nucleotide sequence ID" value="NZ_RHPJ01000002.1"/>
</dbReference>
<organism evidence="2 3">
    <name type="scientific">Serinibacter arcticus</name>
    <dbReference type="NCBI Taxonomy" id="1655435"/>
    <lineage>
        <taxon>Bacteria</taxon>
        <taxon>Bacillati</taxon>
        <taxon>Actinomycetota</taxon>
        <taxon>Actinomycetes</taxon>
        <taxon>Micrococcales</taxon>
        <taxon>Beutenbergiaceae</taxon>
        <taxon>Serinibacter</taxon>
    </lineage>
</organism>
<proteinExistence type="predicted"/>
<evidence type="ECO:0000313" key="3">
    <source>
        <dbReference type="Proteomes" id="UP000297318"/>
    </source>
</evidence>
<dbReference type="EMBL" id="RHPJ01000002">
    <property type="protein sequence ID" value="TGO05362.1"/>
    <property type="molecule type" value="Genomic_DNA"/>
</dbReference>
<dbReference type="OrthoDB" id="436461at2"/>
<evidence type="ECO:0000313" key="2">
    <source>
        <dbReference type="EMBL" id="TGO05362.1"/>
    </source>
</evidence>
<dbReference type="InterPro" id="IPR027417">
    <property type="entry name" value="P-loop_NTPase"/>
</dbReference>
<dbReference type="Proteomes" id="UP000297318">
    <property type="component" value="Unassembled WGS sequence"/>
</dbReference>
<keyword evidence="2" id="KW-0378">Hydrolase</keyword>
<dbReference type="SUPFAM" id="SSF52540">
    <property type="entry name" value="P-loop containing nucleoside triphosphate hydrolases"/>
    <property type="match status" value="1"/>
</dbReference>
<dbReference type="AlphaFoldDB" id="A0A4Z1E3M1"/>
<sequence>MNSDSQERVTRLVTVSTAHFAGREIEEDSLDQTLALFGQLYTCSPEEIQQAKQLLMDRLSVKMDAGVAVVAPAFRPWLQEAMAGTTLERWLAYKQMLSQEGLPTNVLRTMDKQTDRIVELLGDPRAIGNWQRRGLIIGDVQSGKTATYLGILNKAADLGYKLIIVLAGNTESLRRQTQLRVDEGFIGRDSRVTGARLTSAAKTSYVGIGTIDKSIATATGLTTQLRDFGKKNQQVLNLQVGASTVNPHILVVKKNKAVLNAVQDWLRSQAATGKSLDLPLLLLDDESDYASVNTSGEDDPTAINKAIRSILERSSRASYLAFTATPFANIFIDESVEDDLFPRDYIYALEAPSNYVGPESTFGGGSLSEPLDPVGAAATFPFGHKSQLQVDNLPESLHDATRSFLIACAIRDIRGDRGPRSMLVNVSRFVNVQQQVHRLLQSYFADLLNAIEFHSESFAHGSFNELLSLVRSTFEQHYAWVGEPWEDVLSALSGAARDVSVTLHNSKVDRAISEGDPWEMPRSVIAVGGDVLSRGLTLSGLTVSYFYRKAAAADTLMQMARWFGYRDGYHDLCRLWIDPVVAADFMHVDSSIRELRAELRVMHALNLTPRDFGIAVRDHPDALLITARNKMKATSTETKTVSLVGRSLESVKLSSDLSSQQANIDLLDTLVAETGVGILDENANRHLGVVGAGVVGEFVEKFQTHGSEISLSSSLAAHVRAQSDPAMRQWDVVVMSGKGAEIEIGQASLKMTRRKVVTDDTGLLRVSDKGRIASNLDVARTLLTPDQRHQFALANPDVDPSRVPESRYFGLLRRPAIMIYPIEPTFPSTPGPSVLAPLVSYKLVFPGDSTKGNHSANSVRYVLNTVAIKAQVFLQELILTDDDDSIGVDDEV</sequence>
<dbReference type="Pfam" id="PF10593">
    <property type="entry name" value="Z1"/>
    <property type="match status" value="1"/>
</dbReference>
<feature type="domain" description="Putative endonuclease Z1" evidence="1">
    <location>
        <begin position="396"/>
        <end position="622"/>
    </location>
</feature>
<reference evidence="2 3" key="1">
    <citation type="submission" date="2018-11" db="EMBL/GenBank/DDBJ databases">
        <title>Complete genome sequencing of the Actinobacteria Serinibacter sp. K3-2.</title>
        <authorList>
            <person name="Rakitin A.L."/>
            <person name="Beletsky A.V."/>
            <person name="Mardanov A.V."/>
            <person name="Ravin N.V."/>
            <person name="Gromova A.S."/>
            <person name="Filippova S.N."/>
            <person name="Gal'Chenko V.F."/>
        </authorList>
    </citation>
    <scope>NUCLEOTIDE SEQUENCE [LARGE SCALE GENOMIC DNA]</scope>
    <source>
        <strain evidence="2 3">K3-2</strain>
    </source>
</reference>
<comment type="caution">
    <text evidence="2">The sequence shown here is derived from an EMBL/GenBank/DDBJ whole genome shotgun (WGS) entry which is preliminary data.</text>
</comment>
<keyword evidence="2" id="KW-0255">Endonuclease</keyword>
<keyword evidence="3" id="KW-1185">Reference proteome</keyword>
<name>A0A4Z1E3M1_9MICO</name>
<accession>A0A4Z1E3M1</accession>
<keyword evidence="2" id="KW-0540">Nuclease</keyword>